<feature type="region of interest" description="Disordered" evidence="13">
    <location>
        <begin position="536"/>
        <end position="594"/>
    </location>
</feature>
<name>A0ABR3G6J6_9PEZI</name>
<dbReference type="PANTHER" id="PTHR45989">
    <property type="entry name" value="TRANSLATION INITIATION FACTOR EIF-2B SUBUNIT GAMMA"/>
    <property type="match status" value="1"/>
</dbReference>
<comment type="caution">
    <text evidence="16">The sequence shown here is derived from an EMBL/GenBank/DDBJ whole genome shotgun (WGS) entry which is preliminary data.</text>
</comment>
<keyword evidence="4" id="KW-0963">Cytoplasm</keyword>
<evidence type="ECO:0000256" key="1">
    <source>
        <dbReference type="ARBA" id="ARBA00004514"/>
    </source>
</evidence>
<keyword evidence="17" id="KW-1185">Reference proteome</keyword>
<feature type="compositionally biased region" description="Acidic residues" evidence="13">
    <location>
        <begin position="544"/>
        <end position="568"/>
    </location>
</feature>
<dbReference type="InterPro" id="IPR005835">
    <property type="entry name" value="NTP_transferase_dom"/>
</dbReference>
<dbReference type="Pfam" id="PF00483">
    <property type="entry name" value="NTP_transferase"/>
    <property type="match status" value="1"/>
</dbReference>
<feature type="domain" description="Glucose-1-phosphate adenylyltransferase/Bifunctional protein GlmU-like C-terminal hexapeptide" evidence="15">
    <location>
        <begin position="438"/>
        <end position="498"/>
    </location>
</feature>
<dbReference type="Proteomes" id="UP001447188">
    <property type="component" value="Unassembled WGS sequence"/>
</dbReference>
<protein>
    <recommendedName>
        <fullName evidence="3">Mannose-1-phosphate guanyltransferase</fullName>
    </recommendedName>
    <alternativeName>
        <fullName evidence="8">GDP-mannose pyrophosphorylase</fullName>
    </alternativeName>
    <alternativeName>
        <fullName evidence="7">GTP-mannose-1-phosphate guanylyltransferase</fullName>
    </alternativeName>
    <alternativeName>
        <fullName evidence="9">Translation initiation factor eIF2B subunit gamma</fullName>
    </alternativeName>
    <alternativeName>
        <fullName evidence="10">eIF2B GDP-GTP exchange factor subunit gamma</fullName>
    </alternativeName>
</protein>
<sequence>MPPAHPLIGFQAVILCGPGTSLYPFTGVEDLPKALLPIANKPMLHYPLEWCEKAGFDSILILTLTEHHPAIQSYLRSHRLSKSHIYIQAEPASSLNDNLGTADVLRIAYKKGWIKSDFAVLPCDLVTNLDAQEVAQLWMVEQAGFDSDMGLRSRKSRKVGDADEGRRGGLGVWYETRGEGAVKGQETDFLALAPMGNAAKAGKVGDSSAAGSLSQLLLATPGDQMKGDGGAAPEVSIRNSMARKHPNLQLYATKRDSGIYFFPHWVLRFIEKNPKLNSIREDVLPWWAKSCWQNQRLAERLGLLEILEGSAEGGDDDSEDGINERYEVGGMSSTRKRNLYTLPSPTGAERLFTSSIPGTAIEAAAIATAMPRRRKERVKIPSITAYLPSAPMVFTRRVDTVHLYLFTSLHLAKNDPSTGIKIDPSASIDPSAKVTGFDCLIGDKVSIGEKAFIRRSVLGSGVSIGKGVRLTGCVLMDGASVAEGAKLEGCTIGRKAIVGVKANLKDCEVAEGFVVEEGAEARNERFVTFTGLDADASDASGLDTEGEDNRGEDEDEYEDDGVSEDEAPAETGGKKEPPSTALATPSPSKLIQTKPVNITKAAEIIKARENALLPIALPPPSVEP</sequence>
<evidence type="ECO:0000256" key="10">
    <source>
        <dbReference type="ARBA" id="ARBA00044229"/>
    </source>
</evidence>
<dbReference type="PANTHER" id="PTHR45989:SF1">
    <property type="entry name" value="TRANSLATION INITIATION FACTOR EIF-2B SUBUNIT GAMMA"/>
    <property type="match status" value="1"/>
</dbReference>
<evidence type="ECO:0000313" key="17">
    <source>
        <dbReference type="Proteomes" id="UP001447188"/>
    </source>
</evidence>
<dbReference type="EMBL" id="JBBBZM010000236">
    <property type="protein sequence ID" value="KAL0631550.1"/>
    <property type="molecule type" value="Genomic_DNA"/>
</dbReference>
<evidence type="ECO:0000259" key="15">
    <source>
        <dbReference type="Pfam" id="PF24894"/>
    </source>
</evidence>
<gene>
    <name evidence="16" type="primary">GCD1_1</name>
    <name evidence="16" type="ORF">Q9L58_009574</name>
</gene>
<feature type="domain" description="Nucleotidyl transferase" evidence="14">
    <location>
        <begin position="12"/>
        <end position="138"/>
    </location>
</feature>
<dbReference type="InterPro" id="IPR056818">
    <property type="entry name" value="GlmU/GlgC-like_hexapep"/>
</dbReference>
<evidence type="ECO:0000256" key="6">
    <source>
        <dbReference type="ARBA" id="ARBA00022917"/>
    </source>
</evidence>
<evidence type="ECO:0000256" key="4">
    <source>
        <dbReference type="ARBA" id="ARBA00022490"/>
    </source>
</evidence>
<keyword evidence="5 16" id="KW-0396">Initiation factor</keyword>
<organism evidence="16 17">
    <name type="scientific">Discina gigas</name>
    <dbReference type="NCBI Taxonomy" id="1032678"/>
    <lineage>
        <taxon>Eukaryota</taxon>
        <taxon>Fungi</taxon>
        <taxon>Dikarya</taxon>
        <taxon>Ascomycota</taxon>
        <taxon>Pezizomycotina</taxon>
        <taxon>Pezizomycetes</taxon>
        <taxon>Pezizales</taxon>
        <taxon>Discinaceae</taxon>
        <taxon>Discina</taxon>
    </lineage>
</organism>
<comment type="function">
    <text evidence="11">Acts as a component of the translation initiation factor 2B (eIF2B) complex, which catalyzes the exchange of GDP for GTP on the eukaryotic initiation factor 2 (eIF2) complex gamma subunit. Its guanine nucleotide exchange factor activity is repressed when bound to eIF2 complex phosphorylated on the alpha subunit, thereby limiting the amount of methionyl-initiator methionine tRNA available to the ribosome and consequently global translation is repressed.</text>
</comment>
<evidence type="ECO:0000256" key="5">
    <source>
        <dbReference type="ARBA" id="ARBA00022540"/>
    </source>
</evidence>
<feature type="compositionally biased region" description="Low complexity" evidence="13">
    <location>
        <begin position="578"/>
        <end position="588"/>
    </location>
</feature>
<evidence type="ECO:0000256" key="8">
    <source>
        <dbReference type="ARBA" id="ARBA00031190"/>
    </source>
</evidence>
<reference evidence="16 17" key="1">
    <citation type="submission" date="2024-02" db="EMBL/GenBank/DDBJ databases">
        <title>Discinaceae phylogenomics.</title>
        <authorList>
            <person name="Dirks A.C."/>
            <person name="James T.Y."/>
        </authorList>
    </citation>
    <scope>NUCLEOTIDE SEQUENCE [LARGE SCALE GENOMIC DNA]</scope>
    <source>
        <strain evidence="16 17">ACD0624</strain>
    </source>
</reference>
<accession>A0ABR3G6J6</accession>
<dbReference type="SUPFAM" id="SSF53448">
    <property type="entry name" value="Nucleotide-diphospho-sugar transferases"/>
    <property type="match status" value="1"/>
</dbReference>
<evidence type="ECO:0000313" key="16">
    <source>
        <dbReference type="EMBL" id="KAL0631550.1"/>
    </source>
</evidence>
<dbReference type="InterPro" id="IPR029044">
    <property type="entry name" value="Nucleotide-diphossugar_trans"/>
</dbReference>
<dbReference type="GO" id="GO:0003743">
    <property type="term" value="F:translation initiation factor activity"/>
    <property type="evidence" value="ECO:0007669"/>
    <property type="project" value="UniProtKB-KW"/>
</dbReference>
<dbReference type="Pfam" id="PF24894">
    <property type="entry name" value="Hexapep_GlmU"/>
    <property type="match status" value="1"/>
</dbReference>
<comment type="subunit">
    <text evidence="12">Component of the translation initiation factor 2B (eIF2B) complex which is a heterodecamer of two sets of five different subunits: alpha, beta, gamma, delta and epsilon. Subunits alpha, beta and delta comprise a regulatory subcomplex and subunits epsilon and gamma comprise a catalytic subcomplex. Within the complex, the hexameric regulatory complex resides at the center, with the two heterodimeric catalytic subcomplexes bound on opposite sides.</text>
</comment>
<dbReference type="CDD" id="cd04652">
    <property type="entry name" value="LbH_eIF2B_gamma_C"/>
    <property type="match status" value="1"/>
</dbReference>
<comment type="similarity">
    <text evidence="2">Belongs to the eIF-2B gamma/epsilon subunits family.</text>
</comment>
<evidence type="ECO:0000256" key="3">
    <source>
        <dbReference type="ARBA" id="ARBA00018601"/>
    </source>
</evidence>
<dbReference type="Gene3D" id="3.90.550.10">
    <property type="entry name" value="Spore Coat Polysaccharide Biosynthesis Protein SpsA, Chain A"/>
    <property type="match status" value="1"/>
</dbReference>
<dbReference type="SUPFAM" id="SSF51161">
    <property type="entry name" value="Trimeric LpxA-like enzymes"/>
    <property type="match status" value="1"/>
</dbReference>
<evidence type="ECO:0000259" key="14">
    <source>
        <dbReference type="Pfam" id="PF00483"/>
    </source>
</evidence>
<evidence type="ECO:0000256" key="11">
    <source>
        <dbReference type="ARBA" id="ARBA00045373"/>
    </source>
</evidence>
<dbReference type="InterPro" id="IPR011004">
    <property type="entry name" value="Trimer_LpxA-like_sf"/>
</dbReference>
<evidence type="ECO:0000256" key="9">
    <source>
        <dbReference type="ARBA" id="ARBA00044196"/>
    </source>
</evidence>
<proteinExistence type="inferred from homology"/>
<evidence type="ECO:0000256" key="2">
    <source>
        <dbReference type="ARBA" id="ARBA00007878"/>
    </source>
</evidence>
<evidence type="ECO:0000256" key="7">
    <source>
        <dbReference type="ARBA" id="ARBA00030179"/>
    </source>
</evidence>
<keyword evidence="6" id="KW-0648">Protein biosynthesis</keyword>
<evidence type="ECO:0000256" key="13">
    <source>
        <dbReference type="SAM" id="MobiDB-lite"/>
    </source>
</evidence>
<dbReference type="InterPro" id="IPR051960">
    <property type="entry name" value="eIF2B_gamma"/>
</dbReference>
<dbReference type="Gene3D" id="2.160.10.10">
    <property type="entry name" value="Hexapeptide repeat proteins"/>
    <property type="match status" value="1"/>
</dbReference>
<comment type="subcellular location">
    <subcellularLocation>
        <location evidence="1">Cytoplasm</location>
        <location evidence="1">Cytosol</location>
    </subcellularLocation>
</comment>
<evidence type="ECO:0000256" key="12">
    <source>
        <dbReference type="ARBA" id="ARBA00046432"/>
    </source>
</evidence>